<evidence type="ECO:0000313" key="3">
    <source>
        <dbReference type="EMBL" id="KAK6759909.1"/>
    </source>
</evidence>
<feature type="region of interest" description="Disordered" evidence="2">
    <location>
        <begin position="544"/>
        <end position="563"/>
    </location>
</feature>
<organism evidence="3 4">
    <name type="scientific">Necator americanus</name>
    <name type="common">Human hookworm</name>
    <dbReference type="NCBI Taxonomy" id="51031"/>
    <lineage>
        <taxon>Eukaryota</taxon>
        <taxon>Metazoa</taxon>
        <taxon>Ecdysozoa</taxon>
        <taxon>Nematoda</taxon>
        <taxon>Chromadorea</taxon>
        <taxon>Rhabditida</taxon>
        <taxon>Rhabditina</taxon>
        <taxon>Rhabditomorpha</taxon>
        <taxon>Strongyloidea</taxon>
        <taxon>Ancylostomatidae</taxon>
        <taxon>Bunostominae</taxon>
        <taxon>Necator</taxon>
    </lineage>
</organism>
<protein>
    <recommendedName>
        <fullName evidence="5">M protein repeat protein</fullName>
    </recommendedName>
</protein>
<dbReference type="InterPro" id="IPR029512">
    <property type="entry name" value="CCDC154"/>
</dbReference>
<keyword evidence="4" id="KW-1185">Reference proteome</keyword>
<evidence type="ECO:0000313" key="4">
    <source>
        <dbReference type="Proteomes" id="UP001303046"/>
    </source>
</evidence>
<keyword evidence="1" id="KW-0175">Coiled coil</keyword>
<evidence type="ECO:0000256" key="1">
    <source>
        <dbReference type="SAM" id="Coils"/>
    </source>
</evidence>
<feature type="coiled-coil region" evidence="1">
    <location>
        <begin position="64"/>
        <end position="149"/>
    </location>
</feature>
<gene>
    <name evidence="3" type="primary">Necator_chrX.g21623</name>
    <name evidence="3" type="ORF">RB195_021462</name>
</gene>
<evidence type="ECO:0000256" key="2">
    <source>
        <dbReference type="SAM" id="MobiDB-lite"/>
    </source>
</evidence>
<feature type="region of interest" description="Disordered" evidence="2">
    <location>
        <begin position="1"/>
        <end position="46"/>
    </location>
</feature>
<comment type="caution">
    <text evidence="3">The sequence shown here is derived from an EMBL/GenBank/DDBJ whole genome shotgun (WGS) entry which is preliminary data.</text>
</comment>
<evidence type="ECO:0008006" key="5">
    <source>
        <dbReference type="Google" id="ProtNLM"/>
    </source>
</evidence>
<name>A0ABR1EB33_NECAM</name>
<sequence length="613" mass="70108">MATRRSRNQNRDTAKDIILGLAPSGQGPRQPKEGVSTYTPKTDDPKVERVEKVIVERRPDSTAIHQLQNQLDELKRQNKDLLQAEQAARKRLEANQDALQRRIISSDNGIRARDYDELRRQISSVDGKMMSLNNDINGLRSAMDRQMNDLLHINNEMKSRPVIDPSKIANSTQQMDGKVRDLHSQVMLLKQTLDTERNERVKEGNAFNSTLQRLQDFIKQQDATRTEVLNNLSRKGDIDKEKMTEEAKRLNEKIGLITAEVTRNTTEAQRKLRDDLFQRCAALEAALKAQSDKSGDVHRDTKRAIEERLRSQEEQTENLNKQLQTDRAKQKERFHKVNEALAALEHHLELGNNKIDTIMNSEIQTRKLHEKSLLSKITEVEDKLNSYIGNLTKSIDEVKSGKDSVKIPSLDVDALRREMEAIAADKNKLSMEGLLKLEEKMTRVQAGLSHDRREISQQIANLDDSDDVAKLKDQLNRLGGVHGDMEKTQERIRDKVEKQIPKDLNELSAKADNIRHQLNARIDKEEEERFLAIKELQEAFQKLQSRSSSFPNNDPLGPGSSAQIRRDLDECKVAIKKLAESVTTVKNVLDRKITDESKKREADINRLSRSMNT</sequence>
<accession>A0ABR1EB33</accession>
<dbReference type="PANTHER" id="PTHR35153">
    <property type="entry name" value="COILED-COIL DOMAIN-CONTAINING PROTEIN 154"/>
    <property type="match status" value="1"/>
</dbReference>
<proteinExistence type="predicted"/>
<dbReference type="EMBL" id="JAVFWL010000006">
    <property type="protein sequence ID" value="KAK6759909.1"/>
    <property type="molecule type" value="Genomic_DNA"/>
</dbReference>
<dbReference type="PANTHER" id="PTHR35153:SF1">
    <property type="entry name" value="COILED-COIL DOMAIN-CONTAINING PROTEIN 154"/>
    <property type="match status" value="1"/>
</dbReference>
<reference evidence="3 4" key="1">
    <citation type="submission" date="2023-08" db="EMBL/GenBank/DDBJ databases">
        <title>A Necator americanus chromosomal reference genome.</title>
        <authorList>
            <person name="Ilik V."/>
            <person name="Petrzelkova K.J."/>
            <person name="Pardy F."/>
            <person name="Fuh T."/>
            <person name="Niatou-Singa F.S."/>
            <person name="Gouil Q."/>
            <person name="Baker L."/>
            <person name="Ritchie M.E."/>
            <person name="Jex A.R."/>
            <person name="Gazzola D."/>
            <person name="Li H."/>
            <person name="Toshio Fujiwara R."/>
            <person name="Zhan B."/>
            <person name="Aroian R.V."/>
            <person name="Pafco B."/>
            <person name="Schwarz E.M."/>
        </authorList>
    </citation>
    <scope>NUCLEOTIDE SEQUENCE [LARGE SCALE GENOMIC DNA]</scope>
    <source>
        <strain evidence="3 4">Aroian</strain>
        <tissue evidence="3">Whole animal</tissue>
    </source>
</reference>
<feature type="coiled-coil region" evidence="1">
    <location>
        <begin position="302"/>
        <end position="333"/>
    </location>
</feature>
<dbReference type="Proteomes" id="UP001303046">
    <property type="component" value="Unassembled WGS sequence"/>
</dbReference>